<feature type="region of interest" description="Disordered" evidence="5">
    <location>
        <begin position="97"/>
        <end position="118"/>
    </location>
</feature>
<name>A0AAD9FXC7_PAPLA</name>
<dbReference type="InterPro" id="IPR022591">
    <property type="entry name" value="TAF1_HAT_dom"/>
</dbReference>
<feature type="compositionally biased region" description="Basic residues" evidence="5">
    <location>
        <begin position="325"/>
        <end position="335"/>
    </location>
</feature>
<feature type="compositionally biased region" description="Acidic residues" evidence="5">
    <location>
        <begin position="64"/>
        <end position="76"/>
    </location>
</feature>
<dbReference type="AlphaFoldDB" id="A0AAD9FXC7"/>
<protein>
    <recommendedName>
        <fullName evidence="10">Transcription initiation factor TFIID subunit 1</fullName>
    </recommendedName>
</protein>
<evidence type="ECO:0000256" key="4">
    <source>
        <dbReference type="ARBA" id="ARBA00023242"/>
    </source>
</evidence>
<reference evidence="8" key="1">
    <citation type="submission" date="2023-02" db="EMBL/GenBank/DDBJ databases">
        <title>Identification and recombinant expression of a fungal hydrolase from Papiliotrema laurentii that hydrolyzes apple cutin and clears colloidal polyester polyurethane.</title>
        <authorList>
            <consortium name="DOE Joint Genome Institute"/>
            <person name="Roman V.A."/>
            <person name="Bojanowski C."/>
            <person name="Crable B.R."/>
            <person name="Wagner D.N."/>
            <person name="Hung C.S."/>
            <person name="Nadeau L.J."/>
            <person name="Schratz L."/>
            <person name="Haridas S."/>
            <person name="Pangilinan J."/>
            <person name="Lipzen A."/>
            <person name="Na H."/>
            <person name="Yan M."/>
            <person name="Ng V."/>
            <person name="Grigoriev I.V."/>
            <person name="Spatafora J.W."/>
            <person name="Barlow D."/>
            <person name="Biffinger J."/>
            <person name="Kelley-Loughnane N."/>
            <person name="Varaljay V.A."/>
            <person name="Crookes-Goodson W.J."/>
        </authorList>
    </citation>
    <scope>NUCLEOTIDE SEQUENCE</scope>
    <source>
        <strain evidence="8">5307AH</strain>
    </source>
</reference>
<comment type="subcellular location">
    <subcellularLocation>
        <location evidence="1">Nucleus</location>
    </subcellularLocation>
</comment>
<dbReference type="Pfam" id="PF12157">
    <property type="entry name" value="DUF3591"/>
    <property type="match status" value="1"/>
</dbReference>
<dbReference type="EMBL" id="JAODAN010000001">
    <property type="protein sequence ID" value="KAK1927979.1"/>
    <property type="molecule type" value="Genomic_DNA"/>
</dbReference>
<feature type="domain" description="Zinc knuckle" evidence="7">
    <location>
        <begin position="983"/>
        <end position="1013"/>
    </location>
</feature>
<keyword evidence="3" id="KW-0804">Transcription</keyword>
<dbReference type="InterPro" id="IPR040240">
    <property type="entry name" value="TAF1"/>
</dbReference>
<dbReference type="GO" id="GO:0004402">
    <property type="term" value="F:histone acetyltransferase activity"/>
    <property type="evidence" value="ECO:0007669"/>
    <property type="project" value="InterPro"/>
</dbReference>
<feature type="domain" description="Transcription initiation factor TFIID subunit 1 histone acetyltransferase" evidence="6">
    <location>
        <begin position="341"/>
        <end position="808"/>
    </location>
</feature>
<evidence type="ECO:0000256" key="2">
    <source>
        <dbReference type="ARBA" id="ARBA00023015"/>
    </source>
</evidence>
<dbReference type="Pfam" id="PF15288">
    <property type="entry name" value="zf-CCHC_6"/>
    <property type="match status" value="1"/>
</dbReference>
<evidence type="ECO:0000313" key="8">
    <source>
        <dbReference type="EMBL" id="KAK1927979.1"/>
    </source>
</evidence>
<feature type="compositionally biased region" description="Basic and acidic residues" evidence="5">
    <location>
        <begin position="107"/>
        <end position="118"/>
    </location>
</feature>
<evidence type="ECO:0008006" key="10">
    <source>
        <dbReference type="Google" id="ProtNLM"/>
    </source>
</evidence>
<feature type="compositionally biased region" description="Polar residues" evidence="5">
    <location>
        <begin position="864"/>
        <end position="876"/>
    </location>
</feature>
<evidence type="ECO:0000256" key="5">
    <source>
        <dbReference type="SAM" id="MobiDB-lite"/>
    </source>
</evidence>
<comment type="caution">
    <text evidence="8">The sequence shown here is derived from an EMBL/GenBank/DDBJ whole genome shotgun (WGS) entry which is preliminary data.</text>
</comment>
<keyword evidence="4" id="KW-0539">Nucleus</keyword>
<dbReference type="InterPro" id="IPR041670">
    <property type="entry name" value="Znf-CCHC_6"/>
</dbReference>
<dbReference type="PANTHER" id="PTHR13900">
    <property type="entry name" value="TRANSCRIPTION INITIATION FACTOR TFIID"/>
    <property type="match status" value="1"/>
</dbReference>
<dbReference type="Proteomes" id="UP001182556">
    <property type="component" value="Unassembled WGS sequence"/>
</dbReference>
<evidence type="ECO:0000259" key="7">
    <source>
        <dbReference type="Pfam" id="PF15288"/>
    </source>
</evidence>
<evidence type="ECO:0000259" key="6">
    <source>
        <dbReference type="Pfam" id="PF12157"/>
    </source>
</evidence>
<feature type="region of interest" description="Disordered" evidence="5">
    <location>
        <begin position="64"/>
        <end position="85"/>
    </location>
</feature>
<dbReference type="GO" id="GO:0017025">
    <property type="term" value="F:TBP-class protein binding"/>
    <property type="evidence" value="ECO:0007669"/>
    <property type="project" value="InterPro"/>
</dbReference>
<proteinExistence type="predicted"/>
<dbReference type="GO" id="GO:0016251">
    <property type="term" value="F:RNA polymerase II general transcription initiation factor activity"/>
    <property type="evidence" value="ECO:0007669"/>
    <property type="project" value="InterPro"/>
</dbReference>
<gene>
    <name evidence="8" type="ORF">DB88DRAFT_60013</name>
</gene>
<feature type="region of interest" description="Disordered" evidence="5">
    <location>
        <begin position="811"/>
        <end position="876"/>
    </location>
</feature>
<sequence length="1053" mass="118761">MAEEEDFGGIDAFGIGNVLRESGIDVSGFNSLFSKTGGQTSSSLAQADIDATAGDANVKYMDDEISDEDMGADEEGERIKAEREREEARMVKRAMAMQRQMQGEDAVAERKRKAEEREESALEIQKRVWPAYEKGSRIRMSEVFYETPLQRRLVAVELQKRKRTPREKVEHKFKVASLPSMTAQAAFLEASITNLPTIDPDVPVYARPIGQNFDSEWVKAAKEAKRREMTRPPPGVHLTEGELDQMERDDVEKTLDLADWEKDIVFDSFTPDNRPSSSQTSIALAPRNDFLARGDWVKDLIWDATRVRAELIESDDEAAVDDKKVKGKGKAKKPPPKLDPFNLSNDHLYEQPREAKFRIRQTFGSIEVFHSGPAKALQMPFYRTTLSKAEARAWKRPALQFPVGITLSFSKLKSNPSASAVNSKKKAMVADPAERFKTTKDLTMSEKGPYVLLEFSEEYPPIMSGYGMGTTIVNYYRKKDDKDENVPKLDFGQPSILNVGDAEPYLLGYVDRGKVTQIIHNNLIRAPIFRHTPETTDFLVIRQTIGGQVNYYLRAINNVFTVGQTTPNQSEVPGPHARKSTNTAKQRLQIIAWLLIQKDKHKQLDLPRLLRYFPEQTELQMRQRLKIKGNEFLLYSRDPGPNQGHWILNPSYNWPKERKEVLEQCTPEMAMLYEAMQVGARHLYDAGYTKTAEGKEEEEMGADDPTGLDIEQQLAVWSTTLNYKRSEGQKAWLVVHGPGEPTGRGEGFSFLRTNMKSYFLRKGETEQGRRLEAERKADGAEVKISNAAQQAIYEEEKRKVWDLQWNALSNPVPPELTPEDEAEQPAPTPLGFAPVSRFHRGDSRRAQSRGASLAVGSPRDRSPSIMSNDGESTFTGNVNQNRILRIKRVDKKGKETVQIIRDPAVIAQYLKRREEARLAYYAENPERLAEILEPTGNPEEDEFRRIALRQNIEKAKKNQMRRAARKKSMKGELEVYEGDETGKRKCGACGMIGHTKANRMCPKYQASVAPSPVGTTPTATPGGGYGMPFTPIDIPETAPTTSLKIRLGGVRPQ</sequence>
<evidence type="ECO:0000256" key="3">
    <source>
        <dbReference type="ARBA" id="ARBA00023163"/>
    </source>
</evidence>
<evidence type="ECO:0000256" key="1">
    <source>
        <dbReference type="ARBA" id="ARBA00004123"/>
    </source>
</evidence>
<organism evidence="8 9">
    <name type="scientific">Papiliotrema laurentii</name>
    <name type="common">Cryptococcus laurentii</name>
    <dbReference type="NCBI Taxonomy" id="5418"/>
    <lineage>
        <taxon>Eukaryota</taxon>
        <taxon>Fungi</taxon>
        <taxon>Dikarya</taxon>
        <taxon>Basidiomycota</taxon>
        <taxon>Agaricomycotina</taxon>
        <taxon>Tremellomycetes</taxon>
        <taxon>Tremellales</taxon>
        <taxon>Rhynchogastremaceae</taxon>
        <taxon>Papiliotrema</taxon>
    </lineage>
</organism>
<keyword evidence="2" id="KW-0805">Transcription regulation</keyword>
<feature type="region of interest" description="Disordered" evidence="5">
    <location>
        <begin position="318"/>
        <end position="344"/>
    </location>
</feature>
<dbReference type="GO" id="GO:0051123">
    <property type="term" value="P:RNA polymerase II preinitiation complex assembly"/>
    <property type="evidence" value="ECO:0007669"/>
    <property type="project" value="TreeGrafter"/>
</dbReference>
<dbReference type="GO" id="GO:0005669">
    <property type="term" value="C:transcription factor TFIID complex"/>
    <property type="evidence" value="ECO:0007669"/>
    <property type="project" value="InterPro"/>
</dbReference>
<accession>A0AAD9FXC7</accession>
<evidence type="ECO:0000313" key="9">
    <source>
        <dbReference type="Proteomes" id="UP001182556"/>
    </source>
</evidence>
<keyword evidence="9" id="KW-1185">Reference proteome</keyword>
<dbReference type="PANTHER" id="PTHR13900:SF0">
    <property type="entry name" value="TRANSCRIPTION INITIATION FACTOR TFIID SUBUNIT 1"/>
    <property type="match status" value="1"/>
</dbReference>